<dbReference type="RefSeq" id="XP_014666470.1">
    <property type="nucleotide sequence ID" value="XM_014810984.1"/>
</dbReference>
<evidence type="ECO:0000256" key="4">
    <source>
        <dbReference type="ARBA" id="ARBA00023136"/>
    </source>
</evidence>
<protein>
    <submittedName>
        <fullName evidence="8">Solute carrier family 25 member 43-like</fullName>
    </submittedName>
</protein>
<name>A0ABM1E2P9_PRICU</name>
<keyword evidence="3 5" id="KW-0812">Transmembrane</keyword>
<reference evidence="8" key="1">
    <citation type="submission" date="2025-08" db="UniProtKB">
        <authorList>
            <consortium name="RefSeq"/>
        </authorList>
    </citation>
    <scope>IDENTIFICATION</scope>
</reference>
<dbReference type="Proteomes" id="UP000695022">
    <property type="component" value="Unplaced"/>
</dbReference>
<evidence type="ECO:0000313" key="7">
    <source>
        <dbReference type="Proteomes" id="UP000695022"/>
    </source>
</evidence>
<keyword evidence="4 5" id="KW-0472">Membrane</keyword>
<organism evidence="7 8">
    <name type="scientific">Priapulus caudatus</name>
    <name type="common">Priapulid worm</name>
    <dbReference type="NCBI Taxonomy" id="37621"/>
    <lineage>
        <taxon>Eukaryota</taxon>
        <taxon>Metazoa</taxon>
        <taxon>Ecdysozoa</taxon>
        <taxon>Scalidophora</taxon>
        <taxon>Priapulida</taxon>
        <taxon>Priapulimorpha</taxon>
        <taxon>Priapulimorphida</taxon>
        <taxon>Priapulidae</taxon>
        <taxon>Priapulus</taxon>
    </lineage>
</organism>
<evidence type="ECO:0000256" key="3">
    <source>
        <dbReference type="ARBA" id="ARBA00022692"/>
    </source>
</evidence>
<gene>
    <name evidence="8" type="primary">LOC106808320</name>
</gene>
<evidence type="ECO:0000313" key="8">
    <source>
        <dbReference type="RefSeq" id="XP_014666470.1"/>
    </source>
</evidence>
<accession>A0ABM1E2P9</accession>
<comment type="similarity">
    <text evidence="2 6">Belongs to the mitochondrial carrier (TC 2.A.29) family.</text>
</comment>
<evidence type="ECO:0000256" key="5">
    <source>
        <dbReference type="PROSITE-ProRule" id="PRU00282"/>
    </source>
</evidence>
<comment type="subcellular location">
    <subcellularLocation>
        <location evidence="1">Membrane</location>
        <topology evidence="1">Multi-pass membrane protein</topology>
    </subcellularLocation>
</comment>
<proteinExistence type="inferred from homology"/>
<dbReference type="Gene3D" id="1.50.40.10">
    <property type="entry name" value="Mitochondrial carrier domain"/>
    <property type="match status" value="1"/>
</dbReference>
<dbReference type="InterPro" id="IPR023395">
    <property type="entry name" value="MCP_dom_sf"/>
</dbReference>
<dbReference type="InterPro" id="IPR018108">
    <property type="entry name" value="MCP_transmembrane"/>
</dbReference>
<evidence type="ECO:0000256" key="1">
    <source>
        <dbReference type="ARBA" id="ARBA00004141"/>
    </source>
</evidence>
<sequence>MVDAFVQTVKKNGILGLWRGTTANLAKVAPYAGFMFMGFEASKRVFLYSNGYTTSPIWDNPKPGVDQSFTPTELAAWYKKEKELGHDHDH</sequence>
<keyword evidence="6" id="KW-0813">Transport</keyword>
<dbReference type="SUPFAM" id="SSF103506">
    <property type="entry name" value="Mitochondrial carrier"/>
    <property type="match status" value="1"/>
</dbReference>
<feature type="repeat" description="Solcar" evidence="5">
    <location>
        <begin position="1"/>
        <end position="45"/>
    </location>
</feature>
<dbReference type="PROSITE" id="PS50920">
    <property type="entry name" value="SOLCAR"/>
    <property type="match status" value="1"/>
</dbReference>
<keyword evidence="7" id="KW-1185">Reference proteome</keyword>
<dbReference type="GeneID" id="106808320"/>
<evidence type="ECO:0000256" key="2">
    <source>
        <dbReference type="ARBA" id="ARBA00006375"/>
    </source>
</evidence>
<dbReference type="Pfam" id="PF00153">
    <property type="entry name" value="Mito_carr"/>
    <property type="match status" value="1"/>
</dbReference>
<evidence type="ECO:0000256" key="6">
    <source>
        <dbReference type="RuleBase" id="RU000488"/>
    </source>
</evidence>